<feature type="domain" description="Trehalase-like N-terminal" evidence="2">
    <location>
        <begin position="6"/>
        <end position="131"/>
    </location>
</feature>
<dbReference type="PANTHER" id="PTHR31616">
    <property type="entry name" value="TREHALASE"/>
    <property type="match status" value="1"/>
</dbReference>
<accession>A0AAU7X5P1</accession>
<name>A0AAU7X5P1_9HYPH</name>
<feature type="domain" description="GH15-like" evidence="1">
    <location>
        <begin position="217"/>
        <end position="580"/>
    </location>
</feature>
<dbReference type="Pfam" id="PF19291">
    <property type="entry name" value="TREH_N"/>
    <property type="match status" value="1"/>
</dbReference>
<dbReference type="InterPro" id="IPR012341">
    <property type="entry name" value="6hp_glycosidase-like_sf"/>
</dbReference>
<dbReference type="InterPro" id="IPR011613">
    <property type="entry name" value="GH15-like"/>
</dbReference>
<dbReference type="AlphaFoldDB" id="A0AAU7X5P1"/>
<dbReference type="InterPro" id="IPR045582">
    <property type="entry name" value="Trehalase-like_N"/>
</dbReference>
<keyword evidence="3" id="KW-0378">Hydrolase</keyword>
<dbReference type="Gene3D" id="1.50.10.10">
    <property type="match status" value="1"/>
</dbReference>
<dbReference type="Pfam" id="PF00723">
    <property type="entry name" value="Glyco_hydro_15"/>
    <property type="match status" value="1"/>
</dbReference>
<proteinExistence type="predicted"/>
<dbReference type="KEGG" id="mflg:ABS361_14840"/>
<evidence type="ECO:0000259" key="1">
    <source>
        <dbReference type="Pfam" id="PF00723"/>
    </source>
</evidence>
<evidence type="ECO:0000259" key="2">
    <source>
        <dbReference type="Pfam" id="PF19291"/>
    </source>
</evidence>
<dbReference type="GO" id="GO:0005975">
    <property type="term" value="P:carbohydrate metabolic process"/>
    <property type="evidence" value="ECO:0007669"/>
    <property type="project" value="InterPro"/>
</dbReference>
<dbReference type="PANTHER" id="PTHR31616:SF0">
    <property type="entry name" value="GLUCAN 1,4-ALPHA-GLUCOSIDASE"/>
    <property type="match status" value="1"/>
</dbReference>
<organism evidence="3">
    <name type="scientific">Methyloraptor flagellatus</name>
    <dbReference type="NCBI Taxonomy" id="3162530"/>
    <lineage>
        <taxon>Bacteria</taxon>
        <taxon>Pseudomonadati</taxon>
        <taxon>Pseudomonadota</taxon>
        <taxon>Alphaproteobacteria</taxon>
        <taxon>Hyphomicrobiales</taxon>
        <taxon>Ancalomicrobiaceae</taxon>
        <taxon>Methyloraptor</taxon>
    </lineage>
</organism>
<protein>
    <submittedName>
        <fullName evidence="3">Glycoside hydrolase family 15 protein</fullName>
    </submittedName>
</protein>
<dbReference type="RefSeq" id="WP_407048464.1">
    <property type="nucleotide sequence ID" value="NZ_CP158568.1"/>
</dbReference>
<dbReference type="InterPro" id="IPR008928">
    <property type="entry name" value="6-hairpin_glycosidase_sf"/>
</dbReference>
<sequence>MNMELSPIGNCATAALVDRKGAIVWWCYPHFDGDPVFCRLLMGDTEDGFMDVRLDDEVEITQHYRRNTAILETVIRAGDGSAVRIIDFAPRFRQFDRSYRPPMLMRRIEPLAGYPRIRIRIRPRAGYGRHTPRKVFGSNHIRFQSEVETIRVTTDAPAAYIDRESPFVLTKPVVLVLGADEVFPASLAETAKHFEANTEAYWFDWCRNLTIPFEWQEQVLRSAITLRLSAYEETGAVVAAMTTSIPEAPNTVRNWDYRACWLRDAYFTVRALNQLGATRTMEGFLAYMRAVIAMEPGGDLKPVYGIVPFDPLEEVIETALPGYRGMGPVRRGNAAQEQIQNDVYGAVVLANTQWFYDQRLPDIDKLALYREMEKLGERAAAVAEHPDAGIWEYRGRLRVHTSSVLMCWAAVDRLARIAGVIGLSERARHWSAESRRIRDFIERNCWSDKVGAYTEAAGSDGLDASVLLMADLGYLAADDPRFVSTVEAIERRLMRGGYLLRYDLPDDFGDPESAFIVCNFWYVQALQAMGRTEQARAVFNSLLKHMNPAGLLSEDLDPRTGELWGNFPQTYSLVGTIICAAALSRPWNDINAVATATRASQEAQASNAPVDGHAAAE</sequence>
<reference evidence="3" key="1">
    <citation type="submission" date="2024-06" db="EMBL/GenBank/DDBJ databases">
        <title>Methylostella associata gen. nov., sp. nov., a novel Ancalomicrobiaceae-affiliated facultatively methylotrophic bacteria that feed on methanotrophs of the genus Methylococcus.</title>
        <authorList>
            <person name="Saltykova V."/>
            <person name="Danilova O.V."/>
            <person name="Oshkin I.Y."/>
            <person name="Belova S.E."/>
            <person name="Pimenov N.V."/>
            <person name="Dedysh S.N."/>
        </authorList>
    </citation>
    <scope>NUCLEOTIDE SEQUENCE</scope>
    <source>
        <strain evidence="3">S20</strain>
    </source>
</reference>
<evidence type="ECO:0000313" key="3">
    <source>
        <dbReference type="EMBL" id="XBY43364.1"/>
    </source>
</evidence>
<dbReference type="EMBL" id="CP158568">
    <property type="protein sequence ID" value="XBY43364.1"/>
    <property type="molecule type" value="Genomic_DNA"/>
</dbReference>
<dbReference type="SUPFAM" id="SSF48208">
    <property type="entry name" value="Six-hairpin glycosidases"/>
    <property type="match status" value="1"/>
</dbReference>
<dbReference type="GO" id="GO:0004553">
    <property type="term" value="F:hydrolase activity, hydrolyzing O-glycosyl compounds"/>
    <property type="evidence" value="ECO:0007669"/>
    <property type="project" value="UniProtKB-ARBA"/>
</dbReference>
<gene>
    <name evidence="3" type="ORF">ABS361_14840</name>
</gene>